<feature type="signal peptide" evidence="15">
    <location>
        <begin position="1"/>
        <end position="21"/>
    </location>
</feature>
<feature type="disulfide bond" evidence="13">
    <location>
        <begin position="67"/>
        <end position="79"/>
    </location>
</feature>
<feature type="disulfide bond" evidence="13">
    <location>
        <begin position="74"/>
        <end position="92"/>
    </location>
</feature>
<protein>
    <recommendedName>
        <fullName evidence="16">EGF-like domain-containing protein</fullName>
    </recommendedName>
</protein>
<evidence type="ECO:0000313" key="18">
    <source>
        <dbReference type="Proteomes" id="UP000008068"/>
    </source>
</evidence>
<dbReference type="CDD" id="cd00112">
    <property type="entry name" value="LDLa"/>
    <property type="match status" value="2"/>
</dbReference>
<dbReference type="PROSITE" id="PS50068">
    <property type="entry name" value="LDLRA_2"/>
    <property type="match status" value="2"/>
</dbReference>
<evidence type="ECO:0000259" key="16">
    <source>
        <dbReference type="PROSITE" id="PS50026"/>
    </source>
</evidence>
<dbReference type="Gene3D" id="4.10.400.10">
    <property type="entry name" value="Low-density Lipoprotein Receptor"/>
    <property type="match status" value="2"/>
</dbReference>
<evidence type="ECO:0000256" key="11">
    <source>
        <dbReference type="ARBA" id="ARBA00023180"/>
    </source>
</evidence>
<dbReference type="STRING" id="135651.G0NUG8"/>
<dbReference type="AlphaFoldDB" id="G0NUG8"/>
<dbReference type="SUPFAM" id="SSF57424">
    <property type="entry name" value="LDL receptor-like module"/>
    <property type="match status" value="2"/>
</dbReference>
<dbReference type="SUPFAM" id="SSF63825">
    <property type="entry name" value="YWTD domain"/>
    <property type="match status" value="1"/>
</dbReference>
<evidence type="ECO:0000256" key="14">
    <source>
        <dbReference type="SAM" id="Phobius"/>
    </source>
</evidence>
<dbReference type="PROSITE" id="PS01209">
    <property type="entry name" value="LDLRA_1"/>
    <property type="match status" value="1"/>
</dbReference>
<evidence type="ECO:0000256" key="7">
    <source>
        <dbReference type="ARBA" id="ARBA00022989"/>
    </source>
</evidence>
<evidence type="ECO:0000256" key="6">
    <source>
        <dbReference type="ARBA" id="ARBA00022737"/>
    </source>
</evidence>
<evidence type="ECO:0000256" key="8">
    <source>
        <dbReference type="ARBA" id="ARBA00023136"/>
    </source>
</evidence>
<dbReference type="PROSITE" id="PS01186">
    <property type="entry name" value="EGF_2"/>
    <property type="match status" value="1"/>
</dbReference>
<dbReference type="InParanoid" id="G0NUG8"/>
<dbReference type="SUPFAM" id="SSF57196">
    <property type="entry name" value="EGF/Laminin"/>
    <property type="match status" value="1"/>
</dbReference>
<feature type="chain" id="PRO_5003405473" description="EGF-like domain-containing protein" evidence="15">
    <location>
        <begin position="22"/>
        <end position="494"/>
    </location>
</feature>
<dbReference type="OMA" id="DSENDCP"/>
<keyword evidence="10" id="KW-0675">Receptor</keyword>
<evidence type="ECO:0000256" key="9">
    <source>
        <dbReference type="ARBA" id="ARBA00023157"/>
    </source>
</evidence>
<dbReference type="SMART" id="SM00192">
    <property type="entry name" value="LDLa"/>
    <property type="match status" value="2"/>
</dbReference>
<dbReference type="PANTHER" id="PTHR22722:SF15">
    <property type="entry name" value="LOW-DENSITY LIPOPROTEIN RECEPTOR-RELATED"/>
    <property type="match status" value="1"/>
</dbReference>
<accession>G0NUG8</accession>
<evidence type="ECO:0000256" key="1">
    <source>
        <dbReference type="ARBA" id="ARBA00004308"/>
    </source>
</evidence>
<sequence length="494" mass="55712">MKTSWLLLSIIVCLSKITTQSNSPNSKCNLTEQFDCGTKCIPRTWECDNMKDCQNGADEADCEPSECPDGQMQCDSGGCIPGAYKCDGHNDCPDSSDEAYCGHISYRLSENSSFNFCDPNHYKNDGGYDKTSTLLDNYLFSVYQNEGKISSRNFISVCTKDGRFYRRLIEIEDDRNVLGFAIHPMRGLLFWHDSFNAVDAKKRYPYRIMMANMDGSQVQLLIRSKSRLCKMFAIDRANNYVYYATNDNRIRRVNIDTRKTDVVGSNLWFGSEAMAYHNGFIYWTNLYGELEVQEMARNSSRVHRILESGSGPFHFPHLVVNDSLHQLEPSTGNPCAELNCPWICVTVPDFTAKCLCPDGHTPSVLGTTCVSSLPEVGDHDNLTYIGLELMSEYCKTGVGCLNGGTCRELSNKTRIVCDCLEPYDGFYCERRKPMVSDEAVLIIVLLLLLIAIGFGIYYLFFIRRIGKKEAAEIVLSVVCLSILDECLENNRTTD</sequence>
<dbReference type="InterPro" id="IPR002172">
    <property type="entry name" value="LDrepeatLR_classA_rpt"/>
</dbReference>
<dbReference type="EMBL" id="GL379950">
    <property type="protein sequence ID" value="EGT37816.1"/>
    <property type="molecule type" value="Genomic_DNA"/>
</dbReference>
<keyword evidence="4" id="KW-0254">Endocytosis</keyword>
<keyword evidence="18" id="KW-1185">Reference proteome</keyword>
<dbReference type="GO" id="GO:0016324">
    <property type="term" value="C:apical plasma membrane"/>
    <property type="evidence" value="ECO:0007669"/>
    <property type="project" value="TreeGrafter"/>
</dbReference>
<dbReference type="Gene3D" id="2.120.10.30">
    <property type="entry name" value="TolB, C-terminal domain"/>
    <property type="match status" value="1"/>
</dbReference>
<dbReference type="eggNOG" id="KOG1215">
    <property type="taxonomic scope" value="Eukaryota"/>
</dbReference>
<dbReference type="InterPro" id="IPR051221">
    <property type="entry name" value="LDLR-related"/>
</dbReference>
<dbReference type="InterPro" id="IPR000033">
    <property type="entry name" value="LDLR_classB_rpt"/>
</dbReference>
<evidence type="ECO:0000256" key="2">
    <source>
        <dbReference type="ARBA" id="ARBA00004479"/>
    </source>
</evidence>
<feature type="disulfide bond" evidence="13">
    <location>
        <begin position="47"/>
        <end position="62"/>
    </location>
</feature>
<evidence type="ECO:0000256" key="5">
    <source>
        <dbReference type="ARBA" id="ARBA00022692"/>
    </source>
</evidence>
<feature type="disulfide bond" evidence="12">
    <location>
        <begin position="400"/>
        <end position="417"/>
    </location>
</feature>
<keyword evidence="15" id="KW-0732">Signal</keyword>
<evidence type="ECO:0000313" key="17">
    <source>
        <dbReference type="EMBL" id="EGT37816.1"/>
    </source>
</evidence>
<dbReference type="Pfam" id="PF00057">
    <property type="entry name" value="Ldl_recept_a"/>
    <property type="match status" value="2"/>
</dbReference>
<dbReference type="SMART" id="SM00135">
    <property type="entry name" value="LY"/>
    <property type="match status" value="2"/>
</dbReference>
<dbReference type="GO" id="GO:0042562">
    <property type="term" value="F:hormone binding"/>
    <property type="evidence" value="ECO:0007669"/>
    <property type="project" value="TreeGrafter"/>
</dbReference>
<keyword evidence="9 12" id="KW-1015">Disulfide bond</keyword>
<evidence type="ECO:0000256" key="15">
    <source>
        <dbReference type="SAM" id="SignalP"/>
    </source>
</evidence>
<evidence type="ECO:0000256" key="10">
    <source>
        <dbReference type="ARBA" id="ARBA00023170"/>
    </source>
</evidence>
<dbReference type="InterPro" id="IPR036055">
    <property type="entry name" value="LDL_receptor-like_sf"/>
</dbReference>
<evidence type="ECO:0000256" key="13">
    <source>
        <dbReference type="PROSITE-ProRule" id="PRU00124"/>
    </source>
</evidence>
<proteinExistence type="predicted"/>
<keyword evidence="8 14" id="KW-0472">Membrane</keyword>
<dbReference type="Proteomes" id="UP000008068">
    <property type="component" value="Unassembled WGS sequence"/>
</dbReference>
<evidence type="ECO:0000256" key="4">
    <source>
        <dbReference type="ARBA" id="ARBA00022583"/>
    </source>
</evidence>
<feature type="disulfide bond" evidence="13">
    <location>
        <begin position="28"/>
        <end position="40"/>
    </location>
</feature>
<dbReference type="GO" id="GO:0043235">
    <property type="term" value="C:receptor complex"/>
    <property type="evidence" value="ECO:0007669"/>
    <property type="project" value="TreeGrafter"/>
</dbReference>
<dbReference type="InterPro" id="IPR011042">
    <property type="entry name" value="6-blade_b-propeller_TolB-like"/>
</dbReference>
<keyword evidence="7 14" id="KW-1133">Transmembrane helix</keyword>
<gene>
    <name evidence="17" type="ORF">CAEBREN_05650</name>
</gene>
<feature type="disulfide bond" evidence="12">
    <location>
        <begin position="419"/>
        <end position="428"/>
    </location>
</feature>
<feature type="transmembrane region" description="Helical" evidence="14">
    <location>
        <begin position="439"/>
        <end position="460"/>
    </location>
</feature>
<feature type="domain" description="EGF-like" evidence="16">
    <location>
        <begin position="390"/>
        <end position="429"/>
    </location>
</feature>
<feature type="disulfide bond" evidence="13">
    <location>
        <begin position="86"/>
        <end position="101"/>
    </location>
</feature>
<organism evidence="18">
    <name type="scientific">Caenorhabditis brenneri</name>
    <name type="common">Nematode worm</name>
    <dbReference type="NCBI Taxonomy" id="135651"/>
    <lineage>
        <taxon>Eukaryota</taxon>
        <taxon>Metazoa</taxon>
        <taxon>Ecdysozoa</taxon>
        <taxon>Nematoda</taxon>
        <taxon>Chromadorea</taxon>
        <taxon>Rhabditida</taxon>
        <taxon>Rhabditina</taxon>
        <taxon>Rhabditomorpha</taxon>
        <taxon>Rhabditoidea</taxon>
        <taxon>Rhabditidae</taxon>
        <taxon>Peloderinae</taxon>
        <taxon>Caenorhabditis</taxon>
    </lineage>
</organism>
<dbReference type="InterPro" id="IPR023415">
    <property type="entry name" value="LDLR_class-A_CS"/>
</dbReference>
<dbReference type="PROSITE" id="PS00022">
    <property type="entry name" value="EGF_1"/>
    <property type="match status" value="1"/>
</dbReference>
<evidence type="ECO:0000256" key="12">
    <source>
        <dbReference type="PROSITE-ProRule" id="PRU00076"/>
    </source>
</evidence>
<keyword evidence="6" id="KW-0677">Repeat</keyword>
<keyword evidence="11" id="KW-0325">Glycoprotein</keyword>
<dbReference type="FunFam" id="4.10.400.10:FF:000065">
    <property type="entry name" value="Transmembrane protease serine 7"/>
    <property type="match status" value="1"/>
</dbReference>
<dbReference type="HOGENOM" id="CLU_552341_0_0_1"/>
<dbReference type="OrthoDB" id="5817174at2759"/>
<keyword evidence="5 14" id="KW-0812">Transmembrane</keyword>
<dbReference type="PRINTS" id="PR00261">
    <property type="entry name" value="LDLRECEPTOR"/>
</dbReference>
<reference evidence="18" key="1">
    <citation type="submission" date="2011-07" db="EMBL/GenBank/DDBJ databases">
        <authorList>
            <consortium name="Caenorhabditis brenneri Sequencing and Analysis Consortium"/>
            <person name="Wilson R.K."/>
        </authorList>
    </citation>
    <scope>NUCLEOTIDE SEQUENCE [LARGE SCALE GENOMIC DNA]</scope>
    <source>
        <strain evidence="18">PB2801</strain>
    </source>
</reference>
<dbReference type="InterPro" id="IPR000742">
    <property type="entry name" value="EGF"/>
</dbReference>
<evidence type="ECO:0000256" key="3">
    <source>
        <dbReference type="ARBA" id="ARBA00022536"/>
    </source>
</evidence>
<comment type="subcellular location">
    <subcellularLocation>
        <location evidence="1">Endomembrane system</location>
    </subcellularLocation>
    <subcellularLocation>
        <location evidence="2">Membrane</location>
        <topology evidence="2">Single-pass type I membrane protein</topology>
    </subcellularLocation>
</comment>
<name>G0NUG8_CAEBE</name>
<dbReference type="PANTHER" id="PTHR22722">
    <property type="entry name" value="LOW-DENSITY LIPOPROTEIN RECEPTOR-RELATED PROTEIN 2-RELATED"/>
    <property type="match status" value="1"/>
</dbReference>
<keyword evidence="3 12" id="KW-0245">EGF-like domain</keyword>
<dbReference type="PROSITE" id="PS50026">
    <property type="entry name" value="EGF_3"/>
    <property type="match status" value="1"/>
</dbReference>
<comment type="caution">
    <text evidence="12">Lacks conserved residue(s) required for the propagation of feature annotation.</text>
</comment>
<dbReference type="SMART" id="SM00181">
    <property type="entry name" value="EGF"/>
    <property type="match status" value="2"/>
</dbReference>
<dbReference type="Gene3D" id="2.10.25.10">
    <property type="entry name" value="Laminin"/>
    <property type="match status" value="1"/>
</dbReference>
<dbReference type="GO" id="GO:0006898">
    <property type="term" value="P:receptor-mediated endocytosis"/>
    <property type="evidence" value="ECO:0007669"/>
    <property type="project" value="TreeGrafter"/>
</dbReference>